<protein>
    <submittedName>
        <fullName evidence="3">Uncharacterized protein LOC111595420</fullName>
    </submittedName>
</protein>
<sequence length="149" mass="17267">MCSKILVFSLALVAFYMTQLIEAQPSHYSQVNREYNSDNVQSPSHLYIDKQSAEPNAIDDTLEDKKYIVDFTDNTITTNDGLLSTVIIDPPMLTFPQVFKLNPICRDNGENLNGRCHFKIPKERSIYGWPQMYKKKEKQLKLIYKLKSK</sequence>
<dbReference type="AlphaFoldDB" id="A0A6J1LD94"/>
<feature type="chain" id="PRO_5027012637" evidence="1">
    <location>
        <begin position="24"/>
        <end position="149"/>
    </location>
</feature>
<dbReference type="RefSeq" id="XP_023164912.2">
    <property type="nucleotide sequence ID" value="XM_023309144.2"/>
</dbReference>
<reference evidence="3" key="1">
    <citation type="submission" date="2025-08" db="UniProtKB">
        <authorList>
            <consortium name="RefSeq"/>
        </authorList>
    </citation>
    <scope>IDENTIFICATION</scope>
    <source>
        <strain evidence="3">15085-1641.00</strain>
        <tissue evidence="3">Whole body</tissue>
    </source>
</reference>
<dbReference type="GeneID" id="111595420"/>
<evidence type="ECO:0000313" key="3">
    <source>
        <dbReference type="RefSeq" id="XP_023164912.2"/>
    </source>
</evidence>
<keyword evidence="2" id="KW-1185">Reference proteome</keyword>
<dbReference type="KEGG" id="dhe:111595420"/>
<evidence type="ECO:0000313" key="2">
    <source>
        <dbReference type="Proteomes" id="UP000504633"/>
    </source>
</evidence>
<gene>
    <name evidence="3" type="primary">LOC111595420</name>
</gene>
<accession>A0A6J1LD94</accession>
<feature type="signal peptide" evidence="1">
    <location>
        <begin position="1"/>
        <end position="23"/>
    </location>
</feature>
<keyword evidence="1" id="KW-0732">Signal</keyword>
<name>A0A6J1LD94_DROHY</name>
<proteinExistence type="predicted"/>
<dbReference type="Proteomes" id="UP000504633">
    <property type="component" value="Unplaced"/>
</dbReference>
<evidence type="ECO:0000256" key="1">
    <source>
        <dbReference type="SAM" id="SignalP"/>
    </source>
</evidence>
<organism evidence="2 3">
    <name type="scientific">Drosophila hydei</name>
    <name type="common">Fruit fly</name>
    <dbReference type="NCBI Taxonomy" id="7224"/>
    <lineage>
        <taxon>Eukaryota</taxon>
        <taxon>Metazoa</taxon>
        <taxon>Ecdysozoa</taxon>
        <taxon>Arthropoda</taxon>
        <taxon>Hexapoda</taxon>
        <taxon>Insecta</taxon>
        <taxon>Pterygota</taxon>
        <taxon>Neoptera</taxon>
        <taxon>Endopterygota</taxon>
        <taxon>Diptera</taxon>
        <taxon>Brachycera</taxon>
        <taxon>Muscomorpha</taxon>
        <taxon>Ephydroidea</taxon>
        <taxon>Drosophilidae</taxon>
        <taxon>Drosophila</taxon>
    </lineage>
</organism>